<evidence type="ECO:0000259" key="2">
    <source>
        <dbReference type="Pfam" id="PF04909"/>
    </source>
</evidence>
<dbReference type="GO" id="GO:0016831">
    <property type="term" value="F:carboxy-lyase activity"/>
    <property type="evidence" value="ECO:0007669"/>
    <property type="project" value="InterPro"/>
</dbReference>
<dbReference type="EMBL" id="LFOE01000095">
    <property type="protein sequence ID" value="OBY29347.1"/>
    <property type="molecule type" value="Genomic_DNA"/>
</dbReference>
<organism evidence="3 4">
    <name type="scientific">Mycolicibacter kumamotonensis</name>
    <dbReference type="NCBI Taxonomy" id="354243"/>
    <lineage>
        <taxon>Bacteria</taxon>
        <taxon>Bacillati</taxon>
        <taxon>Actinomycetota</taxon>
        <taxon>Actinomycetes</taxon>
        <taxon>Mycobacteriales</taxon>
        <taxon>Mycobacteriaceae</taxon>
        <taxon>Mycolicibacter</taxon>
    </lineage>
</organism>
<dbReference type="InterPro" id="IPR032466">
    <property type="entry name" value="Metal_Hydrolase"/>
</dbReference>
<name>A0A1B8S9E7_9MYCO</name>
<dbReference type="Pfam" id="PF04909">
    <property type="entry name" value="Amidohydro_2"/>
    <property type="match status" value="1"/>
</dbReference>
<comment type="caution">
    <text evidence="3">The sequence shown here is derived from an EMBL/GenBank/DDBJ whole genome shotgun (WGS) entry which is preliminary data.</text>
</comment>
<proteinExistence type="predicted"/>
<dbReference type="Proteomes" id="UP000092668">
    <property type="component" value="Unassembled WGS sequence"/>
</dbReference>
<dbReference type="GO" id="GO:0016787">
    <property type="term" value="F:hydrolase activity"/>
    <property type="evidence" value="ECO:0007669"/>
    <property type="project" value="UniProtKB-KW"/>
</dbReference>
<dbReference type="OrthoDB" id="8673349at2"/>
<evidence type="ECO:0000256" key="1">
    <source>
        <dbReference type="ARBA" id="ARBA00023239"/>
    </source>
</evidence>
<keyword evidence="4" id="KW-1185">Reference proteome</keyword>
<dbReference type="PANTHER" id="PTHR21240">
    <property type="entry name" value="2-AMINO-3-CARBOXYLMUCONATE-6-SEMIALDEHYDE DECARBOXYLASE"/>
    <property type="match status" value="1"/>
</dbReference>
<dbReference type="AlphaFoldDB" id="A0A1B8S9E7"/>
<dbReference type="InterPro" id="IPR032465">
    <property type="entry name" value="ACMSD"/>
</dbReference>
<evidence type="ECO:0000313" key="4">
    <source>
        <dbReference type="Proteomes" id="UP000092668"/>
    </source>
</evidence>
<keyword evidence="1" id="KW-0456">Lyase</keyword>
<dbReference type="RefSeq" id="WP_065289765.1">
    <property type="nucleotide sequence ID" value="NZ_LFOE01000095.1"/>
</dbReference>
<feature type="domain" description="Amidohydrolase-related" evidence="2">
    <location>
        <begin position="71"/>
        <end position="380"/>
    </location>
</feature>
<dbReference type="PANTHER" id="PTHR21240:SF28">
    <property type="entry name" value="ISO-OROTATE DECARBOXYLASE (EUROFUNG)"/>
    <property type="match status" value="1"/>
</dbReference>
<protein>
    <submittedName>
        <fullName evidence="3">Amidohydrolase</fullName>
    </submittedName>
</protein>
<dbReference type="GO" id="GO:0005737">
    <property type="term" value="C:cytoplasm"/>
    <property type="evidence" value="ECO:0007669"/>
    <property type="project" value="TreeGrafter"/>
</dbReference>
<dbReference type="PATRIC" id="fig|354243.3.peg.4885"/>
<dbReference type="SUPFAM" id="SSF51556">
    <property type="entry name" value="Metallo-dependent hydrolases"/>
    <property type="match status" value="1"/>
</dbReference>
<reference evidence="3 4" key="1">
    <citation type="submission" date="2015-06" db="EMBL/GenBank/DDBJ databases">
        <title>Genome sequence of Mycobacterium kumamotonense strain Roo.</title>
        <authorList>
            <person name="Greninger A.L."/>
            <person name="Cunningham G."/>
            <person name="Miller S."/>
        </authorList>
    </citation>
    <scope>NUCLEOTIDE SEQUENCE [LARGE SCALE GENOMIC DNA]</scope>
    <source>
        <strain evidence="3 4">Roo</strain>
    </source>
</reference>
<sequence length="382" mass="42342">MLPDNAKLISVDDHVIEHPNVWQDRLPEKFKEAGPRVIEQTEGPEAGNEVWLYEGKSYVTHGVSATAGRADIHLNLEPVRFENMTPGCYDPAARIKDMDADGVHAQVCFSTFARYAGTRFLFGEDKELSLLCIQAYNDFLIDEFCGFAPNRLVPVAVLPLWDVDLCVAEVERTAAKGARGLGFPENPSSTALNLPSWHSGYWDPVLAAAQEARMPLCPHVGTSGATPVTGPDMPPAVSMCMVASNSMGAMLDLMYSGTFVKFPGLKVVLSEGGVGWMPYTMERADRMWERHKGYQPQIDHGVLPSEMVAGHIYGCFIDDTISAEVREKVGVSQIMWESDYPHSDSSWPDSRKELAKMMHDVPDQEALMMAELNAREVFRLED</sequence>
<keyword evidence="3" id="KW-0378">Hydrolase</keyword>
<evidence type="ECO:0000313" key="3">
    <source>
        <dbReference type="EMBL" id="OBY29347.1"/>
    </source>
</evidence>
<dbReference type="Gene3D" id="3.20.20.140">
    <property type="entry name" value="Metal-dependent hydrolases"/>
    <property type="match status" value="1"/>
</dbReference>
<accession>A0A1B8S9E7</accession>
<gene>
    <name evidence="3" type="ORF">ACT18_23545</name>
</gene>
<dbReference type="GO" id="GO:0019748">
    <property type="term" value="P:secondary metabolic process"/>
    <property type="evidence" value="ECO:0007669"/>
    <property type="project" value="TreeGrafter"/>
</dbReference>
<dbReference type="InterPro" id="IPR006680">
    <property type="entry name" value="Amidohydro-rel"/>
</dbReference>